<accession>A0ACC3CBE3</accession>
<reference evidence="1" key="1">
    <citation type="submission" date="2019-11" db="EMBL/GenBank/DDBJ databases">
        <title>Nori genome reveals adaptations in red seaweeds to the harsh intertidal environment.</title>
        <authorList>
            <person name="Wang D."/>
            <person name="Mao Y."/>
        </authorList>
    </citation>
    <scope>NUCLEOTIDE SEQUENCE</scope>
    <source>
        <tissue evidence="1">Gametophyte</tissue>
    </source>
</reference>
<proteinExistence type="predicted"/>
<comment type="caution">
    <text evidence="1">The sequence shown here is derived from an EMBL/GenBank/DDBJ whole genome shotgun (WGS) entry which is preliminary data.</text>
</comment>
<evidence type="ECO:0000313" key="1">
    <source>
        <dbReference type="EMBL" id="KAK1867096.1"/>
    </source>
</evidence>
<organism evidence="1 2">
    <name type="scientific">Pyropia yezoensis</name>
    <name type="common">Susabi-nori</name>
    <name type="synonym">Porphyra yezoensis</name>
    <dbReference type="NCBI Taxonomy" id="2788"/>
    <lineage>
        <taxon>Eukaryota</taxon>
        <taxon>Rhodophyta</taxon>
        <taxon>Bangiophyceae</taxon>
        <taxon>Bangiales</taxon>
        <taxon>Bangiaceae</taxon>
        <taxon>Pyropia</taxon>
    </lineage>
</organism>
<sequence>MSLSPAFVGAAAAAARPPRRAATRGVPAAAAAASSCPWAGRASAVVAGGAAASPRHRRHPHPPHRHTHDSGGGGGPAPAPGPRHPPATPPRADASDLPPLPLSEAAVQEVLVEARDVLGTMFGSSAENRDIGITGDVTLVEVDGPFVTLRLSGRFWHKRTDVMARVATYLQSRIPEIADVSVESADQLNEHAT</sequence>
<dbReference type="Proteomes" id="UP000798662">
    <property type="component" value="Chromosome 3"/>
</dbReference>
<name>A0ACC3CBE3_PYRYE</name>
<protein>
    <submittedName>
        <fullName evidence="1">Uncharacterized protein</fullName>
    </submittedName>
</protein>
<keyword evidence="2" id="KW-1185">Reference proteome</keyword>
<dbReference type="EMBL" id="CM020620">
    <property type="protein sequence ID" value="KAK1867096.1"/>
    <property type="molecule type" value="Genomic_DNA"/>
</dbReference>
<gene>
    <name evidence="1" type="ORF">I4F81_009605</name>
</gene>
<evidence type="ECO:0000313" key="2">
    <source>
        <dbReference type="Proteomes" id="UP000798662"/>
    </source>
</evidence>